<keyword evidence="2" id="KW-0206">Cytoskeleton</keyword>
<feature type="compositionally biased region" description="Low complexity" evidence="3">
    <location>
        <begin position="282"/>
        <end position="293"/>
    </location>
</feature>
<evidence type="ECO:0000256" key="1">
    <source>
        <dbReference type="ARBA" id="ARBA00022490"/>
    </source>
</evidence>
<evidence type="ECO:0000313" key="5">
    <source>
        <dbReference type="EMBL" id="CAG9860413.1"/>
    </source>
</evidence>
<sequence length="413" mass="46835">MSVEEEIELKDLIAQTLKENGTLAKIKAQLRASVFLALDEDEELSKQKPFLNNKIKSFLESDEGKAMFYIVHEFLQYFNLYFTLAVYEPESYIDCNYQPEEKQRLLQQLGLAGDVENGNEEPLLYQLLKLAQTSKKNLQVKIDINGSLQHQEIDSHLICDESEISSLKEDILDITEDRVKKLKVNNGLVEKQLNTTFDVHSPFCLKDNPKDSICNNSHCAQVLDSSNDPDTGKSINDTFDDASSLLDDLDLVNQNIKVPDVKRNGIEPVDAIKEKNSDKSKSTSLKSKTNFNSDLPPISKRVNDILPSLYNKKDKSNNREIDKFFDTDVEYEEDFDMSSKSEQCNLSLLEELEQSNKSNNEKTALGKKEEKPKSSPRILACTKQLINSQKNKKSNDSLEINGGENIENASESF</sequence>
<feature type="compositionally biased region" description="Basic and acidic residues" evidence="3">
    <location>
        <begin position="269"/>
        <end position="281"/>
    </location>
</feature>
<evidence type="ECO:0000256" key="2">
    <source>
        <dbReference type="ARBA" id="ARBA00023212"/>
    </source>
</evidence>
<dbReference type="OrthoDB" id="2160638at2759"/>
<gene>
    <name evidence="5" type="ORF">PHYEVI_LOCUS6766</name>
</gene>
<evidence type="ECO:0000256" key="3">
    <source>
        <dbReference type="SAM" id="MobiDB-lite"/>
    </source>
</evidence>
<dbReference type="Pfam" id="PF09398">
    <property type="entry name" value="FOP_dimer"/>
    <property type="match status" value="1"/>
</dbReference>
<dbReference type="Gene3D" id="1.20.960.40">
    <property type="match status" value="1"/>
</dbReference>
<feature type="compositionally biased region" description="Low complexity" evidence="3">
    <location>
        <begin position="353"/>
        <end position="362"/>
    </location>
</feature>
<evidence type="ECO:0000259" key="4">
    <source>
        <dbReference type="Pfam" id="PF09398"/>
    </source>
</evidence>
<name>A0A9N9TU28_PHYSR</name>
<proteinExistence type="predicted"/>
<feature type="region of interest" description="Disordered" evidence="3">
    <location>
        <begin position="353"/>
        <end position="413"/>
    </location>
</feature>
<organism evidence="5 6">
    <name type="scientific">Phyllotreta striolata</name>
    <name type="common">Striped flea beetle</name>
    <name type="synonym">Crioceris striolata</name>
    <dbReference type="NCBI Taxonomy" id="444603"/>
    <lineage>
        <taxon>Eukaryota</taxon>
        <taxon>Metazoa</taxon>
        <taxon>Ecdysozoa</taxon>
        <taxon>Arthropoda</taxon>
        <taxon>Hexapoda</taxon>
        <taxon>Insecta</taxon>
        <taxon>Pterygota</taxon>
        <taxon>Neoptera</taxon>
        <taxon>Endopterygota</taxon>
        <taxon>Coleoptera</taxon>
        <taxon>Polyphaga</taxon>
        <taxon>Cucujiformia</taxon>
        <taxon>Chrysomeloidea</taxon>
        <taxon>Chrysomelidae</taxon>
        <taxon>Galerucinae</taxon>
        <taxon>Alticini</taxon>
        <taxon>Phyllotreta</taxon>
    </lineage>
</organism>
<dbReference type="PANTHER" id="PTHR15431">
    <property type="entry name" value="FGFR1 ONCOGENE PARTNER/LISH DOMAIN-CONTAINING PROTEIN"/>
    <property type="match status" value="1"/>
</dbReference>
<keyword evidence="6" id="KW-1185">Reference proteome</keyword>
<dbReference type="PANTHER" id="PTHR15431:SF9">
    <property type="entry name" value="CENTROSOMAL PROTEIN 43"/>
    <property type="match status" value="1"/>
</dbReference>
<feature type="region of interest" description="Disordered" evidence="3">
    <location>
        <begin position="269"/>
        <end position="298"/>
    </location>
</feature>
<accession>A0A9N9TU28</accession>
<dbReference type="AlphaFoldDB" id="A0A9N9TU28"/>
<feature type="compositionally biased region" description="Basic and acidic residues" evidence="3">
    <location>
        <begin position="364"/>
        <end position="373"/>
    </location>
</feature>
<dbReference type="InterPro" id="IPR018993">
    <property type="entry name" value="FOP_dimerisation-dom_N"/>
</dbReference>
<protein>
    <recommendedName>
        <fullName evidence="4">FGFR1 oncogene partner (FOP) N-terminal dimerisation domain-containing protein</fullName>
    </recommendedName>
</protein>
<dbReference type="EMBL" id="OU900096">
    <property type="protein sequence ID" value="CAG9860413.1"/>
    <property type="molecule type" value="Genomic_DNA"/>
</dbReference>
<evidence type="ECO:0000313" key="6">
    <source>
        <dbReference type="Proteomes" id="UP001153712"/>
    </source>
</evidence>
<keyword evidence="1" id="KW-0963">Cytoplasm</keyword>
<dbReference type="GO" id="GO:0005813">
    <property type="term" value="C:centrosome"/>
    <property type="evidence" value="ECO:0007669"/>
    <property type="project" value="TreeGrafter"/>
</dbReference>
<feature type="domain" description="FGFR1 oncogene partner (FOP) N-terminal dimerisation" evidence="4">
    <location>
        <begin position="48"/>
        <end position="129"/>
    </location>
</feature>
<dbReference type="Proteomes" id="UP001153712">
    <property type="component" value="Chromosome 3"/>
</dbReference>
<dbReference type="GO" id="GO:0034453">
    <property type="term" value="P:microtubule anchoring"/>
    <property type="evidence" value="ECO:0007669"/>
    <property type="project" value="InterPro"/>
</dbReference>
<reference evidence="5" key="1">
    <citation type="submission" date="2022-01" db="EMBL/GenBank/DDBJ databases">
        <authorList>
            <person name="King R."/>
        </authorList>
    </citation>
    <scope>NUCLEOTIDE SEQUENCE</scope>
</reference>